<keyword evidence="2" id="KW-0540">Nuclease</keyword>
<organism evidence="2 3">
    <name type="scientific">Clostridium frigoris</name>
    <dbReference type="NCBI Taxonomy" id="205327"/>
    <lineage>
        <taxon>Bacteria</taxon>
        <taxon>Bacillati</taxon>
        <taxon>Bacillota</taxon>
        <taxon>Clostridia</taxon>
        <taxon>Eubacteriales</taxon>
        <taxon>Clostridiaceae</taxon>
        <taxon>Clostridium</taxon>
    </lineage>
</organism>
<dbReference type="EMBL" id="JAHLDV010000059">
    <property type="protein sequence ID" value="MBU3161348.1"/>
    <property type="molecule type" value="Genomic_DNA"/>
</dbReference>
<feature type="domain" description="Type I restriction modification DNA specificity" evidence="1">
    <location>
        <begin position="339"/>
        <end position="495"/>
    </location>
</feature>
<keyword evidence="2" id="KW-0255">Endonuclease</keyword>
<evidence type="ECO:0000313" key="3">
    <source>
        <dbReference type="Proteomes" id="UP000776252"/>
    </source>
</evidence>
<evidence type="ECO:0000259" key="1">
    <source>
        <dbReference type="Pfam" id="PF01420"/>
    </source>
</evidence>
<dbReference type="Proteomes" id="UP000776252">
    <property type="component" value="Unassembled WGS sequence"/>
</dbReference>
<keyword evidence="2" id="KW-0378">Hydrolase</keyword>
<dbReference type="PANTHER" id="PTHR30408">
    <property type="entry name" value="TYPE-1 RESTRICTION ENZYME ECOKI SPECIFICITY PROTEIN"/>
    <property type="match status" value="1"/>
</dbReference>
<dbReference type="GO" id="GO:0004519">
    <property type="term" value="F:endonuclease activity"/>
    <property type="evidence" value="ECO:0007669"/>
    <property type="project" value="UniProtKB-KW"/>
</dbReference>
<dbReference type="EC" id="3.1.21.-" evidence="2"/>
<keyword evidence="3" id="KW-1185">Reference proteome</keyword>
<dbReference type="PANTHER" id="PTHR30408:SF12">
    <property type="entry name" value="TYPE I RESTRICTION ENZYME MJAVIII SPECIFICITY SUBUNIT"/>
    <property type="match status" value="1"/>
</dbReference>
<dbReference type="RefSeq" id="WP_216151163.1">
    <property type="nucleotide sequence ID" value="NZ_JAHLDV010000059.1"/>
</dbReference>
<dbReference type="InterPro" id="IPR052021">
    <property type="entry name" value="Type-I_RS_S_subunit"/>
</dbReference>
<protein>
    <submittedName>
        <fullName evidence="2">Restriction endonuclease subunit S</fullName>
        <ecNumber evidence="2">3.1.21.-</ecNumber>
    </submittedName>
</protein>
<name>A0ABS6BXL4_9CLOT</name>
<dbReference type="InterPro" id="IPR000055">
    <property type="entry name" value="Restrct_endonuc_typeI_TRD"/>
</dbReference>
<sequence length="528" mass="61457">MNINIDLALNKLYQIQIVTREQLLNEMLRVKLTHKELQLNSNIEIGKEKLFQLMKKTTEDELGFFPADRDDFVDIYESLKEIDLIDFTLYIYKNDRMGTIISQSYLTTYIRGRVQKVSPKKMLITEAEKHLSGLKQFIKDFERSQCTLTTQSKQMYLLLKLAFGDYRNIKIVFETIYSDCLISEKFDYIYSLPTFGCKPENIGRKFITRDSDGIAMENMLEHLEENGTLDIIVPAKITFAGMDYKKLRSFITNNYNVKSIFILPEGTFKPTTAIKTYLFTITKVPQDKIEIGTLKLGKETFLVEYKKQIKTKEFLSHEDWRVELLLSDDDENIQKFKNSNLEKVKLKDVAEVFRGKSILKKDTTIGNISVVNISNIEDGEINYLNMDTIEEQEERKIKRYELINNDVLLSCRGTAIKSAVFKAQDKLIIASANVIVIRPKEEVLGEYIKIFFESPIGIAIIKSFQRGTTIMNINHSDIMEMELPIVKLQKQKEMIKSYNEEKCIYKTNISEAENRWVSIKNNIYKQLI</sequence>
<accession>A0ABS6BXL4</accession>
<reference evidence="2 3" key="1">
    <citation type="submission" date="2021-06" db="EMBL/GenBank/DDBJ databases">
        <title>Clostridia strains as spoilage organisms.</title>
        <authorList>
            <person name="Wambui J."/>
            <person name="Stephan R."/>
            <person name="Stevens M.J.A."/>
        </authorList>
    </citation>
    <scope>NUCLEOTIDE SEQUENCE [LARGE SCALE GENOMIC DNA]</scope>
    <source>
        <strain evidence="2 3">DSM 14204</strain>
    </source>
</reference>
<comment type="caution">
    <text evidence="2">The sequence shown here is derived from an EMBL/GenBank/DDBJ whole genome shotgun (WGS) entry which is preliminary data.</text>
</comment>
<gene>
    <name evidence="2" type="ORF">KPL37_16695</name>
</gene>
<dbReference type="GO" id="GO:0016787">
    <property type="term" value="F:hydrolase activity"/>
    <property type="evidence" value="ECO:0007669"/>
    <property type="project" value="UniProtKB-KW"/>
</dbReference>
<evidence type="ECO:0000313" key="2">
    <source>
        <dbReference type="EMBL" id="MBU3161348.1"/>
    </source>
</evidence>
<dbReference type="Pfam" id="PF01420">
    <property type="entry name" value="Methylase_S"/>
    <property type="match status" value="1"/>
</dbReference>
<proteinExistence type="predicted"/>